<dbReference type="Gene3D" id="1.10.10.10">
    <property type="entry name" value="Winged helix-like DNA-binding domain superfamily/Winged helix DNA-binding domain"/>
    <property type="match status" value="1"/>
</dbReference>
<evidence type="ECO:0000313" key="8">
    <source>
        <dbReference type="EMBL" id="WGH77570.1"/>
    </source>
</evidence>
<evidence type="ECO:0000256" key="3">
    <source>
        <dbReference type="ARBA" id="ARBA00023125"/>
    </source>
</evidence>
<evidence type="ECO:0000313" key="9">
    <source>
        <dbReference type="Proteomes" id="UP001243420"/>
    </source>
</evidence>
<dbReference type="InterPro" id="IPR011711">
    <property type="entry name" value="GntR_C"/>
</dbReference>
<reference evidence="8 9" key="1">
    <citation type="submission" date="2023-04" db="EMBL/GenBank/DDBJ databases">
        <title>Jannaschia ovalis sp. nov., a marine bacterium isolated from sea tidal flat.</title>
        <authorList>
            <person name="Kwon D.Y."/>
            <person name="Kim J.-J."/>
        </authorList>
    </citation>
    <scope>NUCLEOTIDE SEQUENCE [LARGE SCALE GENOMIC DNA]</scope>
    <source>
        <strain evidence="8 9">GRR-S6-38</strain>
    </source>
</reference>
<dbReference type="Gene3D" id="1.20.120.530">
    <property type="entry name" value="GntR ligand-binding domain-like"/>
    <property type="match status" value="1"/>
</dbReference>
<dbReference type="PROSITE" id="PS50949">
    <property type="entry name" value="HTH_GNTR"/>
    <property type="match status" value="1"/>
</dbReference>
<dbReference type="PRINTS" id="PR00035">
    <property type="entry name" value="HTHGNTR"/>
</dbReference>
<evidence type="ECO:0000256" key="2">
    <source>
        <dbReference type="ARBA" id="ARBA00023015"/>
    </source>
</evidence>
<dbReference type="RefSeq" id="WP_279964150.1">
    <property type="nucleotide sequence ID" value="NZ_CP122537.1"/>
</dbReference>
<dbReference type="SMART" id="SM00345">
    <property type="entry name" value="HTH_GNTR"/>
    <property type="match status" value="1"/>
</dbReference>
<dbReference type="Pfam" id="PF00392">
    <property type="entry name" value="GntR"/>
    <property type="match status" value="1"/>
</dbReference>
<dbReference type="Proteomes" id="UP001243420">
    <property type="component" value="Chromosome"/>
</dbReference>
<evidence type="ECO:0000256" key="5">
    <source>
        <dbReference type="ARBA" id="ARBA00037357"/>
    </source>
</evidence>
<name>A0ABY8LBZ6_9RHOB</name>
<comment type="function">
    <text evidence="5">Transcriptional repressor for the pyruvate dehydrogenase complex genes aceEF and lpd.</text>
</comment>
<accession>A0ABY8LBZ6</accession>
<dbReference type="InterPro" id="IPR000524">
    <property type="entry name" value="Tscrpt_reg_HTH_GntR"/>
</dbReference>
<dbReference type="SUPFAM" id="SSF46785">
    <property type="entry name" value="Winged helix' DNA-binding domain"/>
    <property type="match status" value="1"/>
</dbReference>
<keyword evidence="2" id="KW-0805">Transcription regulation</keyword>
<organism evidence="8 9">
    <name type="scientific">Jannaschia ovalis</name>
    <dbReference type="NCBI Taxonomy" id="3038773"/>
    <lineage>
        <taxon>Bacteria</taxon>
        <taxon>Pseudomonadati</taxon>
        <taxon>Pseudomonadota</taxon>
        <taxon>Alphaproteobacteria</taxon>
        <taxon>Rhodobacterales</taxon>
        <taxon>Roseobacteraceae</taxon>
        <taxon>Jannaschia</taxon>
    </lineage>
</organism>
<dbReference type="SUPFAM" id="SSF48008">
    <property type="entry name" value="GntR ligand-binding domain-like"/>
    <property type="match status" value="1"/>
</dbReference>
<evidence type="ECO:0000259" key="7">
    <source>
        <dbReference type="PROSITE" id="PS50949"/>
    </source>
</evidence>
<proteinExistence type="predicted"/>
<protein>
    <recommendedName>
        <fullName evidence="6">Pyruvate dehydrogenase complex repressor</fullName>
    </recommendedName>
</protein>
<gene>
    <name evidence="8" type="ORF">P8627_11035</name>
</gene>
<evidence type="ECO:0000256" key="1">
    <source>
        <dbReference type="ARBA" id="ARBA00022491"/>
    </source>
</evidence>
<dbReference type="PANTHER" id="PTHR43537">
    <property type="entry name" value="TRANSCRIPTIONAL REGULATOR, GNTR FAMILY"/>
    <property type="match status" value="1"/>
</dbReference>
<dbReference type="SMART" id="SM00895">
    <property type="entry name" value="FCD"/>
    <property type="match status" value="1"/>
</dbReference>
<sequence>MPFQKIEAEKLAAAVVRQIEGLILHGILRPGDRLPPERELSERLGVSRPSLREAVAELQARGLLASRAGAGVYVADVLGNAFSPALTRLFASHQDALFDYIAFRRDMEGIAAARAARQGSDTDLAVVDAVFRKMEAAHSKRDPSEEAALDADFHMAIVEASHNVVLLHMMRSMMDLLRQGVFYNRSVMFKQRTTRDTLLDQHRAINEALQARDPEAARAAAEAHLTFVRGCMRDQREADRHEDVARLRLEQEVGR</sequence>
<feature type="domain" description="HTH gntR-type" evidence="7">
    <location>
        <begin position="9"/>
        <end position="77"/>
    </location>
</feature>
<keyword evidence="1" id="KW-0678">Repressor</keyword>
<dbReference type="PANTHER" id="PTHR43537:SF34">
    <property type="entry name" value="PYRUVATE DEHYDROGENASE COMPLEX REPRESSOR"/>
    <property type="match status" value="1"/>
</dbReference>
<keyword evidence="4" id="KW-0804">Transcription</keyword>
<dbReference type="InterPro" id="IPR036390">
    <property type="entry name" value="WH_DNA-bd_sf"/>
</dbReference>
<dbReference type="InterPro" id="IPR008920">
    <property type="entry name" value="TF_FadR/GntR_C"/>
</dbReference>
<dbReference type="Pfam" id="PF07729">
    <property type="entry name" value="FCD"/>
    <property type="match status" value="1"/>
</dbReference>
<keyword evidence="3" id="KW-0238">DNA-binding</keyword>
<dbReference type="InterPro" id="IPR036388">
    <property type="entry name" value="WH-like_DNA-bd_sf"/>
</dbReference>
<evidence type="ECO:0000256" key="4">
    <source>
        <dbReference type="ARBA" id="ARBA00023163"/>
    </source>
</evidence>
<evidence type="ECO:0000256" key="6">
    <source>
        <dbReference type="ARBA" id="ARBA00039592"/>
    </source>
</evidence>
<dbReference type="CDD" id="cd07377">
    <property type="entry name" value="WHTH_GntR"/>
    <property type="match status" value="1"/>
</dbReference>
<dbReference type="EMBL" id="CP122537">
    <property type="protein sequence ID" value="WGH77570.1"/>
    <property type="molecule type" value="Genomic_DNA"/>
</dbReference>
<keyword evidence="9" id="KW-1185">Reference proteome</keyword>